<reference evidence="1 2" key="1">
    <citation type="journal article" date="2011" name="PLoS Pathog.">
        <title>Dynamic evolution of pathogenicity revealed by sequencing and comparative genomics of 19 Pseudomonas syringae isolates.</title>
        <authorList>
            <person name="Baltrus D.A."/>
            <person name="Nishimura M.T."/>
            <person name="Romanchuk A."/>
            <person name="Chang J.H."/>
            <person name="Mukhtar M.S."/>
            <person name="Cherkis K."/>
            <person name="Roach J."/>
            <person name="Grant S.R."/>
            <person name="Jones C.D."/>
            <person name="Dangl J.L."/>
        </authorList>
    </citation>
    <scope>NUCLEOTIDE SEQUENCE [LARGE SCALE GENOMIC DNA]</scope>
    <source>
        <strain evidence="2">race 4</strain>
    </source>
</reference>
<dbReference type="Proteomes" id="UP000005466">
    <property type="component" value="Unassembled WGS sequence"/>
</dbReference>
<evidence type="ECO:0000313" key="2">
    <source>
        <dbReference type="Proteomes" id="UP000005466"/>
    </source>
</evidence>
<evidence type="ECO:0000313" key="1">
    <source>
        <dbReference type="EMBL" id="EGH13429.1"/>
    </source>
</evidence>
<sequence length="53" mass="5138">MAVLGVMTAFEAMVVSDAMTASAAGRTMAVEADAMAVIMDEAGAVMVGAGIGS</sequence>
<proteinExistence type="predicted"/>
<dbReference type="AlphaFoldDB" id="F3C5B3"/>
<gene>
    <name evidence="1" type="ORF">Pgy4_14336</name>
</gene>
<dbReference type="BioCyc" id="PSYR875330:G11XH-2751-MONOMER"/>
<protein>
    <submittedName>
        <fullName evidence="1">Uncharacterized protein</fullName>
    </submittedName>
</protein>
<comment type="caution">
    <text evidence="1">The sequence shown here is derived from an EMBL/GenBank/DDBJ whole genome shotgun (WGS) entry which is preliminary data.</text>
</comment>
<dbReference type="HOGENOM" id="CLU_210401_0_0_6"/>
<name>F3C5B3_PSESG</name>
<dbReference type="PATRIC" id="fig|875330.6.peg.2481"/>
<dbReference type="EMBL" id="ADWY01000640">
    <property type="protein sequence ID" value="EGH13429.1"/>
    <property type="molecule type" value="Genomic_DNA"/>
</dbReference>
<organism evidence="1 2">
    <name type="scientific">Pseudomonas savastanoi pv. glycinea str. race 4</name>
    <dbReference type="NCBI Taxonomy" id="875330"/>
    <lineage>
        <taxon>Bacteria</taxon>
        <taxon>Pseudomonadati</taxon>
        <taxon>Pseudomonadota</taxon>
        <taxon>Gammaproteobacteria</taxon>
        <taxon>Pseudomonadales</taxon>
        <taxon>Pseudomonadaceae</taxon>
        <taxon>Pseudomonas</taxon>
    </lineage>
</organism>
<accession>F3C5B3</accession>